<dbReference type="EMBL" id="HBHR01000321">
    <property type="protein sequence ID" value="CAD9857599.1"/>
    <property type="molecule type" value="Transcribed_RNA"/>
</dbReference>
<dbReference type="SUPFAM" id="SSF54236">
    <property type="entry name" value="Ubiquitin-like"/>
    <property type="match status" value="1"/>
</dbReference>
<dbReference type="SMART" id="SM00213">
    <property type="entry name" value="UBQ"/>
    <property type="match status" value="1"/>
</dbReference>
<evidence type="ECO:0000313" key="3">
    <source>
        <dbReference type="EMBL" id="CAD9857599.1"/>
    </source>
</evidence>
<dbReference type="AlphaFoldDB" id="A0A7S2UU84"/>
<dbReference type="PROSITE" id="PS50053">
    <property type="entry name" value="UBIQUITIN_2"/>
    <property type="match status" value="1"/>
</dbReference>
<gene>
    <name evidence="3" type="ORF">FJAP1339_LOCUS93</name>
</gene>
<dbReference type="FunFam" id="3.10.20.90:FF:000202">
    <property type="entry name" value="Small ubiquitin-related modifier I"/>
    <property type="match status" value="1"/>
</dbReference>
<organism evidence="3">
    <name type="scientific">Fibrocapsa japonica</name>
    <dbReference type="NCBI Taxonomy" id="94617"/>
    <lineage>
        <taxon>Eukaryota</taxon>
        <taxon>Sar</taxon>
        <taxon>Stramenopiles</taxon>
        <taxon>Ochrophyta</taxon>
        <taxon>Raphidophyceae</taxon>
        <taxon>Chattonellales</taxon>
        <taxon>Chattonellaceae</taxon>
        <taxon>Fibrocapsa</taxon>
    </lineage>
</organism>
<dbReference type="InterPro" id="IPR000626">
    <property type="entry name" value="Ubiquitin-like_dom"/>
</dbReference>
<feature type="compositionally biased region" description="Basic and acidic residues" evidence="1">
    <location>
        <begin position="1"/>
        <end position="11"/>
    </location>
</feature>
<name>A0A7S2UU84_9STRA</name>
<proteinExistence type="predicted"/>
<dbReference type="Gene3D" id="3.10.20.90">
    <property type="entry name" value="Phosphatidylinositol 3-kinase Catalytic Subunit, Chain A, domain 1"/>
    <property type="match status" value="1"/>
</dbReference>
<evidence type="ECO:0000256" key="1">
    <source>
        <dbReference type="SAM" id="MobiDB-lite"/>
    </source>
</evidence>
<evidence type="ECO:0000259" key="2">
    <source>
        <dbReference type="PROSITE" id="PS50053"/>
    </source>
</evidence>
<dbReference type="InterPro" id="IPR029071">
    <property type="entry name" value="Ubiquitin-like_domsf"/>
</dbReference>
<feature type="domain" description="Ubiquitin-like" evidence="2">
    <location>
        <begin position="25"/>
        <end position="100"/>
    </location>
</feature>
<dbReference type="InterPro" id="IPR022617">
    <property type="entry name" value="Rad60/SUMO-like_dom"/>
</dbReference>
<sequence length="106" mass="11915">MENSAAKEDTAPKAPDGGGEENNTITIRVRDQTGEETFFKVKKTTRMEKVFTTYASRKGVQVNALRFLLDGERVNPAHTPKMLDLEDQDQIDCMLEQQGGAAKRIW</sequence>
<dbReference type="PANTHER" id="PTHR10562">
    <property type="entry name" value="SMALL UBIQUITIN-RELATED MODIFIER"/>
    <property type="match status" value="1"/>
</dbReference>
<feature type="region of interest" description="Disordered" evidence="1">
    <location>
        <begin position="1"/>
        <end position="27"/>
    </location>
</feature>
<accession>A0A7S2UU84</accession>
<reference evidence="3" key="1">
    <citation type="submission" date="2021-01" db="EMBL/GenBank/DDBJ databases">
        <authorList>
            <person name="Corre E."/>
            <person name="Pelletier E."/>
            <person name="Niang G."/>
            <person name="Scheremetjew M."/>
            <person name="Finn R."/>
            <person name="Kale V."/>
            <person name="Holt S."/>
            <person name="Cochrane G."/>
            <person name="Meng A."/>
            <person name="Brown T."/>
            <person name="Cohen L."/>
        </authorList>
    </citation>
    <scope>NUCLEOTIDE SEQUENCE</scope>
    <source>
        <strain evidence="3">CCMP1661</strain>
    </source>
</reference>
<dbReference type="Pfam" id="PF11976">
    <property type="entry name" value="Rad60-SLD"/>
    <property type="match status" value="1"/>
</dbReference>
<protein>
    <recommendedName>
        <fullName evidence="2">Ubiquitin-like domain-containing protein</fullName>
    </recommendedName>
</protein>